<evidence type="ECO:0000313" key="2">
    <source>
        <dbReference type="EMBL" id="NYJ34830.1"/>
    </source>
</evidence>
<evidence type="ECO:0000259" key="1">
    <source>
        <dbReference type="Pfam" id="PF12697"/>
    </source>
</evidence>
<dbReference type="GO" id="GO:0003824">
    <property type="term" value="F:catalytic activity"/>
    <property type="evidence" value="ECO:0007669"/>
    <property type="project" value="UniProtKB-ARBA"/>
</dbReference>
<name>A0A7Z0JAW0_9ACTN</name>
<protein>
    <submittedName>
        <fullName evidence="2">Pimeloyl-ACP methyl ester carboxylesterase</fullName>
    </submittedName>
</protein>
<sequence>MLDSQVRGAHVYRSQDGARVVREWCEREIAACPELTALPAMETELGTTRAFRAPGGDGDPVVLLSGTNFNTATSVELIRALAVDRPVISLDLPGQPGLSCDVRPRGARVKAYGTWLDQVLPLLTDRPALVLGHSLGAMVALAASPSPLVGALVLVSPAGLTAAGTTPELLRAALPWMIGPRDSKSTRLLNAMSGRAHVAEGVHPLAPWMTLVGRYCRTSLAPAPLPMECLRPWRKKPITVATGSEDTLFSPARLHGPAYRLLGAEIHVMEGLGHLGPLEDPAPVAALLRELG</sequence>
<dbReference type="AlphaFoldDB" id="A0A7Z0JAW0"/>
<accession>A0A7Z0JAW0</accession>
<dbReference type="InterPro" id="IPR029058">
    <property type="entry name" value="AB_hydrolase_fold"/>
</dbReference>
<dbReference type="InterPro" id="IPR000073">
    <property type="entry name" value="AB_hydrolase_1"/>
</dbReference>
<dbReference type="RefSeq" id="WP_179823666.1">
    <property type="nucleotide sequence ID" value="NZ_JACCFS010000001.1"/>
</dbReference>
<dbReference type="PANTHER" id="PTHR46438">
    <property type="entry name" value="ALPHA/BETA-HYDROLASES SUPERFAMILY PROTEIN"/>
    <property type="match status" value="1"/>
</dbReference>
<proteinExistence type="predicted"/>
<keyword evidence="3" id="KW-1185">Reference proteome</keyword>
<dbReference type="EMBL" id="JACCFS010000001">
    <property type="protein sequence ID" value="NYJ34830.1"/>
    <property type="molecule type" value="Genomic_DNA"/>
</dbReference>
<dbReference type="Proteomes" id="UP000572051">
    <property type="component" value="Unassembled WGS sequence"/>
</dbReference>
<dbReference type="Pfam" id="PF12697">
    <property type="entry name" value="Abhydrolase_6"/>
    <property type="match status" value="1"/>
</dbReference>
<gene>
    <name evidence="2" type="ORF">HNR10_002711</name>
</gene>
<organism evidence="2 3">
    <name type="scientific">Nocardiopsis aegyptia</name>
    <dbReference type="NCBI Taxonomy" id="220378"/>
    <lineage>
        <taxon>Bacteria</taxon>
        <taxon>Bacillati</taxon>
        <taxon>Actinomycetota</taxon>
        <taxon>Actinomycetes</taxon>
        <taxon>Streptosporangiales</taxon>
        <taxon>Nocardiopsidaceae</taxon>
        <taxon>Nocardiopsis</taxon>
    </lineage>
</organism>
<comment type="caution">
    <text evidence="2">The sequence shown here is derived from an EMBL/GenBank/DDBJ whole genome shotgun (WGS) entry which is preliminary data.</text>
</comment>
<dbReference type="PANTHER" id="PTHR46438:SF11">
    <property type="entry name" value="LIPASE-RELATED"/>
    <property type="match status" value="1"/>
</dbReference>
<evidence type="ECO:0000313" key="3">
    <source>
        <dbReference type="Proteomes" id="UP000572051"/>
    </source>
</evidence>
<feature type="domain" description="AB hydrolase-1" evidence="1">
    <location>
        <begin position="61"/>
        <end position="286"/>
    </location>
</feature>
<dbReference type="Gene3D" id="3.40.50.1820">
    <property type="entry name" value="alpha/beta hydrolase"/>
    <property type="match status" value="1"/>
</dbReference>
<reference evidence="2 3" key="1">
    <citation type="submission" date="2020-07" db="EMBL/GenBank/DDBJ databases">
        <title>Sequencing the genomes of 1000 actinobacteria strains.</title>
        <authorList>
            <person name="Klenk H.-P."/>
        </authorList>
    </citation>
    <scope>NUCLEOTIDE SEQUENCE [LARGE SCALE GENOMIC DNA]</scope>
    <source>
        <strain evidence="2 3">DSM 44442</strain>
    </source>
</reference>
<dbReference type="SUPFAM" id="SSF53474">
    <property type="entry name" value="alpha/beta-Hydrolases"/>
    <property type="match status" value="1"/>
</dbReference>